<dbReference type="Proteomes" id="UP000185999">
    <property type="component" value="Unassembled WGS sequence"/>
</dbReference>
<keyword evidence="2" id="KW-1185">Reference proteome</keyword>
<proteinExistence type="predicted"/>
<reference evidence="2" key="1">
    <citation type="submission" date="2017-01" db="EMBL/GenBank/DDBJ databases">
        <authorList>
            <person name="Varghese N."/>
            <person name="Submissions S."/>
        </authorList>
    </citation>
    <scope>NUCLEOTIDE SEQUENCE [LARGE SCALE GENOMIC DNA]</scope>
    <source>
        <strain evidence="2">DSM 22306</strain>
    </source>
</reference>
<evidence type="ECO:0000313" key="2">
    <source>
        <dbReference type="Proteomes" id="UP000185999"/>
    </source>
</evidence>
<name>A0A1N7N347_9GAMM</name>
<evidence type="ECO:0000313" key="1">
    <source>
        <dbReference type="EMBL" id="SIS92764.1"/>
    </source>
</evidence>
<organism evidence="1 2">
    <name type="scientific">Neptunomonas antarctica</name>
    <dbReference type="NCBI Taxonomy" id="619304"/>
    <lineage>
        <taxon>Bacteria</taxon>
        <taxon>Pseudomonadati</taxon>
        <taxon>Pseudomonadota</taxon>
        <taxon>Gammaproteobacteria</taxon>
        <taxon>Oceanospirillales</taxon>
        <taxon>Oceanospirillaceae</taxon>
        <taxon>Neptunomonas</taxon>
    </lineage>
</organism>
<sequence>MLTTVCEGGLDNGQWGLFIGLPIRHDPELEDIRQECYELELQAEENKEILFGSGAYRYNSVGMERLELIRLKLKSLIDKTPTYRSF</sequence>
<dbReference type="EMBL" id="FTOE01000008">
    <property type="protein sequence ID" value="SIS92764.1"/>
    <property type="molecule type" value="Genomic_DNA"/>
</dbReference>
<accession>A0A1N7N347</accession>
<dbReference type="AlphaFoldDB" id="A0A1N7N347"/>
<protein>
    <submittedName>
        <fullName evidence="1">Uncharacterized protein</fullName>
    </submittedName>
</protein>
<gene>
    <name evidence="1" type="ORF">SAMN05421760_1082</name>
</gene>